<gene>
    <name evidence="8" type="ORF">BCV69DRAFT_243762</name>
</gene>
<evidence type="ECO:0000256" key="1">
    <source>
        <dbReference type="ARBA" id="ARBA00022618"/>
    </source>
</evidence>
<dbReference type="RefSeq" id="XP_025350726.1">
    <property type="nucleotide sequence ID" value="XM_025490082.1"/>
</dbReference>
<reference evidence="8 9" key="1">
    <citation type="journal article" date="2018" name="Mol. Biol. Evol.">
        <title>Broad Genomic Sampling Reveals a Smut Pathogenic Ancestry of the Fungal Clade Ustilaginomycotina.</title>
        <authorList>
            <person name="Kijpornyongpan T."/>
            <person name="Mondo S.J."/>
            <person name="Barry K."/>
            <person name="Sandor L."/>
            <person name="Lee J."/>
            <person name="Lipzen A."/>
            <person name="Pangilinan J."/>
            <person name="LaButti K."/>
            <person name="Hainaut M."/>
            <person name="Henrissat B."/>
            <person name="Grigoriev I.V."/>
            <person name="Spatafora J.W."/>
            <person name="Aime M.C."/>
        </authorList>
    </citation>
    <scope>NUCLEOTIDE SEQUENCE [LARGE SCALE GENOMIC DNA]</scope>
    <source>
        <strain evidence="8 9">MCA 4718</strain>
    </source>
</reference>
<dbReference type="Pfam" id="PF00134">
    <property type="entry name" value="Cyclin_N"/>
    <property type="match status" value="1"/>
</dbReference>
<dbReference type="STRING" id="1684307.A0A316UEC2"/>
<protein>
    <submittedName>
        <fullName evidence="8">Uncharacterized protein</fullName>
    </submittedName>
</protein>
<dbReference type="PANTHER" id="PTHR10177">
    <property type="entry name" value="CYCLINS"/>
    <property type="match status" value="1"/>
</dbReference>
<dbReference type="CDD" id="cd20512">
    <property type="entry name" value="CYCLIN_CLBs_yeast_rpt2"/>
    <property type="match status" value="1"/>
</dbReference>
<keyword evidence="3" id="KW-0131">Cell cycle</keyword>
<accession>A0A316UEC2</accession>
<feature type="domain" description="Cyclin-like" evidence="6">
    <location>
        <begin position="161"/>
        <end position="242"/>
    </location>
</feature>
<evidence type="ECO:0000256" key="5">
    <source>
        <dbReference type="SAM" id="MobiDB-lite"/>
    </source>
</evidence>
<evidence type="ECO:0000256" key="3">
    <source>
        <dbReference type="ARBA" id="ARBA00023306"/>
    </source>
</evidence>
<dbReference type="EMBL" id="KZ819321">
    <property type="protein sequence ID" value="PWN23566.1"/>
    <property type="molecule type" value="Genomic_DNA"/>
</dbReference>
<keyword evidence="2 4" id="KW-0195">Cyclin</keyword>
<dbReference type="InterPro" id="IPR004367">
    <property type="entry name" value="Cyclin_C-dom"/>
</dbReference>
<evidence type="ECO:0000313" key="9">
    <source>
        <dbReference type="Proteomes" id="UP000245942"/>
    </source>
</evidence>
<keyword evidence="9" id="KW-1185">Reference proteome</keyword>
<evidence type="ECO:0000313" key="8">
    <source>
        <dbReference type="EMBL" id="PWN23566.1"/>
    </source>
</evidence>
<proteinExistence type="inferred from homology"/>
<dbReference type="SMART" id="SM00385">
    <property type="entry name" value="CYCLIN"/>
    <property type="match status" value="2"/>
</dbReference>
<dbReference type="GeneID" id="37011816"/>
<dbReference type="SUPFAM" id="SSF47954">
    <property type="entry name" value="Cyclin-like"/>
    <property type="match status" value="2"/>
</dbReference>
<dbReference type="Pfam" id="PF02984">
    <property type="entry name" value="Cyclin_C"/>
    <property type="match status" value="1"/>
</dbReference>
<feature type="non-terminal residue" evidence="8">
    <location>
        <position position="1"/>
    </location>
</feature>
<feature type="domain" description="Cyclin-like" evidence="6">
    <location>
        <begin position="64"/>
        <end position="148"/>
    </location>
</feature>
<dbReference type="AlphaFoldDB" id="A0A316UEC2"/>
<organism evidence="8 9">
    <name type="scientific">Pseudomicrostroma glucosiphilum</name>
    <dbReference type="NCBI Taxonomy" id="1684307"/>
    <lineage>
        <taxon>Eukaryota</taxon>
        <taxon>Fungi</taxon>
        <taxon>Dikarya</taxon>
        <taxon>Basidiomycota</taxon>
        <taxon>Ustilaginomycotina</taxon>
        <taxon>Exobasidiomycetes</taxon>
        <taxon>Microstromatales</taxon>
        <taxon>Microstromatales incertae sedis</taxon>
        <taxon>Pseudomicrostroma</taxon>
    </lineage>
</organism>
<dbReference type="InterPro" id="IPR013763">
    <property type="entry name" value="Cyclin-like_dom"/>
</dbReference>
<dbReference type="SMART" id="SM01332">
    <property type="entry name" value="Cyclin_C"/>
    <property type="match status" value="1"/>
</dbReference>
<dbReference type="InterPro" id="IPR036915">
    <property type="entry name" value="Cyclin-like_sf"/>
</dbReference>
<evidence type="ECO:0000256" key="2">
    <source>
        <dbReference type="ARBA" id="ARBA00023127"/>
    </source>
</evidence>
<evidence type="ECO:0000259" key="7">
    <source>
        <dbReference type="SMART" id="SM01332"/>
    </source>
</evidence>
<dbReference type="Proteomes" id="UP000245942">
    <property type="component" value="Unassembled WGS sequence"/>
</dbReference>
<dbReference type="InterPro" id="IPR006671">
    <property type="entry name" value="Cyclin_N"/>
</dbReference>
<evidence type="ECO:0000259" key="6">
    <source>
        <dbReference type="SMART" id="SM00385"/>
    </source>
</evidence>
<name>A0A316UEC2_9BASI</name>
<dbReference type="OrthoDB" id="5590282at2759"/>
<dbReference type="InterPro" id="IPR048258">
    <property type="entry name" value="Cyclins_cyclin-box"/>
</dbReference>
<feature type="region of interest" description="Disordered" evidence="5">
    <location>
        <begin position="307"/>
        <end position="343"/>
    </location>
</feature>
<feature type="compositionally biased region" description="Polar residues" evidence="5">
    <location>
        <begin position="333"/>
        <end position="343"/>
    </location>
</feature>
<dbReference type="Gene3D" id="1.10.472.10">
    <property type="entry name" value="Cyclin-like"/>
    <property type="match status" value="2"/>
</dbReference>
<evidence type="ECO:0000256" key="4">
    <source>
        <dbReference type="RuleBase" id="RU000383"/>
    </source>
</evidence>
<dbReference type="InterPro" id="IPR039361">
    <property type="entry name" value="Cyclin"/>
</dbReference>
<sequence>VAEAKDAGWEDLDAEDNDDPLMVAEYVNEIFDYMKTIEATTMPNGSYMDTQNEIDWTLRGVLVDWLIDTHSKFRMLPETLFLALNVVDRFLTNRTITLNKLQLVGLTAMFLAAKYEEVLCPSVANFLYLADGGYTTEEILKAERYMLKVLGFNLSYANPMNFLRRISKADNYDIQTRTVAKYFMEISLVDYRLMEHPPSLVAAASVWMARRVLERGPWTPTLVHYSSYSEYELLGTAEIMLDFILRPVQHPSFHKKYAGKKFMRASTYVVDWARNNYADAVVPDEEIETQDFGQLRVDLFADQGLLRPSGSDTASPREERSVSPFVKDANPEWDSSTVGINGK</sequence>
<dbReference type="FunFam" id="1.10.472.10:FF:000001">
    <property type="entry name" value="G2/mitotic-specific cyclin"/>
    <property type="match status" value="1"/>
</dbReference>
<comment type="similarity">
    <text evidence="4">Belongs to the cyclin family.</text>
</comment>
<keyword evidence="1" id="KW-0132">Cell division</keyword>
<dbReference type="PROSITE" id="PS00292">
    <property type="entry name" value="CYCLINS"/>
    <property type="match status" value="1"/>
</dbReference>
<feature type="domain" description="Cyclin C-terminal" evidence="7">
    <location>
        <begin position="157"/>
        <end position="271"/>
    </location>
</feature>
<dbReference type="GO" id="GO:0051301">
    <property type="term" value="P:cell division"/>
    <property type="evidence" value="ECO:0007669"/>
    <property type="project" value="UniProtKB-KW"/>
</dbReference>